<proteinExistence type="predicted"/>
<evidence type="ECO:0000256" key="2">
    <source>
        <dbReference type="ARBA" id="ARBA00022475"/>
    </source>
</evidence>
<dbReference type="KEGG" id="tzo:THMIRHAT_00530"/>
<evidence type="ECO:0000259" key="7">
    <source>
        <dbReference type="PROSITE" id="PS50883"/>
    </source>
</evidence>
<dbReference type="Proteomes" id="UP000501466">
    <property type="component" value="Chromosome"/>
</dbReference>
<dbReference type="PROSITE" id="PS50885">
    <property type="entry name" value="HAMP"/>
    <property type="match status" value="1"/>
</dbReference>
<sequence>MSVFIFDMVSKERKFLLKQATEHALTLSKTLAYNSLEWTLSSNLAGLEGILQTQKNHPNLAYAMIVNIQGKILAHTDKTKVGLYLSDQTSIDFLGSTQPQTIVLNNEQIIDVASQISIKNNNLAWARVAINNQDLHQNLQVITREGFIYAFLAILIGSLIAWLLGNSLTLRINHIIQATKKSNPQQTNAIFNNIKNDEIGDLMNNFNQMESKIQQQFAQIEDIAHKDALTGLYNRSNFEKEIHKTQANNAKNYQSAGLVFIDISRFKHLNDTYGHDQGDLLLVEIAKRIQHFLKPTDVSFRFGGDEFLIIFNNLSNQNNFSLLSNMTANLLLNLNEPYVLKNLIYNSYFSIGVTVFDGENYSANELLKQADIALFKSKELGKNQIQFFEENMEVEIKYKSLLDDALKNALIKDELHWVIQPQVHMETGKTTGGEVLLRWYKKGELVSPAVFIPIAEDNQTIIPISNWLIASVFEFIQKNHINHLVISINLSPIHFFEKNLVAFLKEAIKKYEIVPYQIKFEITEGIFLNDLEETTKILNQLKMIGFKISLDDFGTGFSSLSYLKNLPIDQLKIDKSFVDGLPDNEKPAAIAKTIINLTHNLSMSVIAEGVETQEQKTFLLAHDCQMCQGFLFSKPLEPQQFLEYARKIHHI</sequence>
<keyword evidence="2" id="KW-1003">Cell membrane</keyword>
<comment type="subcellular location">
    <subcellularLocation>
        <location evidence="1">Cell membrane</location>
        <topology evidence="1">Multi-pass membrane protein</topology>
    </subcellularLocation>
</comment>
<dbReference type="Pfam" id="PF17203">
    <property type="entry name" value="sCache_3_2"/>
    <property type="match status" value="1"/>
</dbReference>
<dbReference type="InterPro" id="IPR052155">
    <property type="entry name" value="Biofilm_reg_signaling"/>
</dbReference>
<keyword evidence="4 6" id="KW-1133">Transmembrane helix</keyword>
<dbReference type="EMBL" id="AP021888">
    <property type="protein sequence ID" value="BBP42307.1"/>
    <property type="molecule type" value="Genomic_DNA"/>
</dbReference>
<dbReference type="InterPro" id="IPR043128">
    <property type="entry name" value="Rev_trsase/Diguanyl_cyclase"/>
</dbReference>
<evidence type="ECO:0000313" key="10">
    <source>
        <dbReference type="EMBL" id="BBP42307.1"/>
    </source>
</evidence>
<keyword evidence="11" id="KW-1185">Reference proteome</keyword>
<dbReference type="Gene3D" id="3.20.20.450">
    <property type="entry name" value="EAL domain"/>
    <property type="match status" value="1"/>
</dbReference>
<dbReference type="RefSeq" id="WP_173289608.1">
    <property type="nucleotide sequence ID" value="NZ_AP021888.1"/>
</dbReference>
<feature type="domain" description="EAL" evidence="7">
    <location>
        <begin position="399"/>
        <end position="649"/>
    </location>
</feature>
<keyword evidence="3 6" id="KW-0812">Transmembrane</keyword>
<evidence type="ECO:0000259" key="9">
    <source>
        <dbReference type="PROSITE" id="PS50887"/>
    </source>
</evidence>
<dbReference type="CDD" id="cd01949">
    <property type="entry name" value="GGDEF"/>
    <property type="match status" value="1"/>
</dbReference>
<evidence type="ECO:0000256" key="5">
    <source>
        <dbReference type="ARBA" id="ARBA00023136"/>
    </source>
</evidence>
<reference evidence="11" key="1">
    <citation type="submission" date="2019-11" db="EMBL/GenBank/DDBJ databases">
        <title>Isolation and characterization of two novel species in the genus Thiomicrorhabdus.</title>
        <authorList>
            <person name="Mochizuki J."/>
            <person name="Kojima H."/>
            <person name="Fukui M."/>
        </authorList>
    </citation>
    <scope>NUCLEOTIDE SEQUENCE [LARGE SCALE GENOMIC DNA]</scope>
    <source>
        <strain evidence="11">AkT22</strain>
    </source>
</reference>
<dbReference type="SUPFAM" id="SSF55073">
    <property type="entry name" value="Nucleotide cyclase"/>
    <property type="match status" value="1"/>
</dbReference>
<dbReference type="Gene3D" id="6.10.340.10">
    <property type="match status" value="1"/>
</dbReference>
<dbReference type="SMART" id="SM00267">
    <property type="entry name" value="GGDEF"/>
    <property type="match status" value="1"/>
</dbReference>
<dbReference type="GO" id="GO:0007165">
    <property type="term" value="P:signal transduction"/>
    <property type="evidence" value="ECO:0007669"/>
    <property type="project" value="InterPro"/>
</dbReference>
<evidence type="ECO:0000256" key="1">
    <source>
        <dbReference type="ARBA" id="ARBA00004651"/>
    </source>
</evidence>
<evidence type="ECO:0000259" key="8">
    <source>
        <dbReference type="PROSITE" id="PS50885"/>
    </source>
</evidence>
<dbReference type="AlphaFoldDB" id="A0A6F8PJS2"/>
<dbReference type="InterPro" id="IPR000160">
    <property type="entry name" value="GGDEF_dom"/>
</dbReference>
<evidence type="ECO:0000256" key="3">
    <source>
        <dbReference type="ARBA" id="ARBA00022692"/>
    </source>
</evidence>
<dbReference type="InterPro" id="IPR033463">
    <property type="entry name" value="sCache_3"/>
</dbReference>
<evidence type="ECO:0000313" key="11">
    <source>
        <dbReference type="Proteomes" id="UP000501466"/>
    </source>
</evidence>
<dbReference type="Pfam" id="PF00990">
    <property type="entry name" value="GGDEF"/>
    <property type="match status" value="1"/>
</dbReference>
<keyword evidence="5 6" id="KW-0472">Membrane</keyword>
<dbReference type="SMART" id="SM00052">
    <property type="entry name" value="EAL"/>
    <property type="match status" value="1"/>
</dbReference>
<dbReference type="PROSITE" id="PS50887">
    <property type="entry name" value="GGDEF"/>
    <property type="match status" value="1"/>
</dbReference>
<dbReference type="PANTHER" id="PTHR44757:SF2">
    <property type="entry name" value="BIOFILM ARCHITECTURE MAINTENANCE PROTEIN MBAA"/>
    <property type="match status" value="1"/>
</dbReference>
<dbReference type="InterPro" id="IPR003660">
    <property type="entry name" value="HAMP_dom"/>
</dbReference>
<dbReference type="InterPro" id="IPR001633">
    <property type="entry name" value="EAL_dom"/>
</dbReference>
<evidence type="ECO:0000256" key="6">
    <source>
        <dbReference type="SAM" id="Phobius"/>
    </source>
</evidence>
<dbReference type="GO" id="GO:0005886">
    <property type="term" value="C:plasma membrane"/>
    <property type="evidence" value="ECO:0007669"/>
    <property type="project" value="UniProtKB-SubCell"/>
</dbReference>
<dbReference type="PROSITE" id="PS50883">
    <property type="entry name" value="EAL"/>
    <property type="match status" value="1"/>
</dbReference>
<gene>
    <name evidence="10" type="ORF">THMIRHAT_00530</name>
</gene>
<organism evidence="10 11">
    <name type="scientific">Thiosulfativibrio zosterae</name>
    <dbReference type="NCBI Taxonomy" id="2675053"/>
    <lineage>
        <taxon>Bacteria</taxon>
        <taxon>Pseudomonadati</taxon>
        <taxon>Pseudomonadota</taxon>
        <taxon>Gammaproteobacteria</taxon>
        <taxon>Thiotrichales</taxon>
        <taxon>Piscirickettsiaceae</taxon>
        <taxon>Thiosulfativibrio</taxon>
    </lineage>
</organism>
<dbReference type="Pfam" id="PF00563">
    <property type="entry name" value="EAL"/>
    <property type="match status" value="1"/>
</dbReference>
<feature type="domain" description="HAMP" evidence="8">
    <location>
        <begin position="166"/>
        <end position="218"/>
    </location>
</feature>
<dbReference type="CDD" id="cd01948">
    <property type="entry name" value="EAL"/>
    <property type="match status" value="1"/>
</dbReference>
<protein>
    <submittedName>
        <fullName evidence="10">GGDEF-domain containing protein</fullName>
    </submittedName>
</protein>
<dbReference type="SUPFAM" id="SSF141868">
    <property type="entry name" value="EAL domain-like"/>
    <property type="match status" value="1"/>
</dbReference>
<dbReference type="InterPro" id="IPR035919">
    <property type="entry name" value="EAL_sf"/>
</dbReference>
<feature type="domain" description="GGDEF" evidence="9">
    <location>
        <begin position="254"/>
        <end position="390"/>
    </location>
</feature>
<dbReference type="InterPro" id="IPR029151">
    <property type="entry name" value="Sensor-like_sf"/>
</dbReference>
<dbReference type="SUPFAM" id="SSF103190">
    <property type="entry name" value="Sensory domain-like"/>
    <property type="match status" value="1"/>
</dbReference>
<name>A0A6F8PJS2_9GAMM</name>
<feature type="transmembrane region" description="Helical" evidence="6">
    <location>
        <begin position="146"/>
        <end position="165"/>
    </location>
</feature>
<dbReference type="NCBIfam" id="TIGR00254">
    <property type="entry name" value="GGDEF"/>
    <property type="match status" value="1"/>
</dbReference>
<accession>A0A6F8PJS2</accession>
<dbReference type="Gene3D" id="3.30.70.270">
    <property type="match status" value="1"/>
</dbReference>
<dbReference type="InterPro" id="IPR029787">
    <property type="entry name" value="Nucleotide_cyclase"/>
</dbReference>
<dbReference type="PANTHER" id="PTHR44757">
    <property type="entry name" value="DIGUANYLATE CYCLASE DGCP"/>
    <property type="match status" value="1"/>
</dbReference>
<evidence type="ECO:0000256" key="4">
    <source>
        <dbReference type="ARBA" id="ARBA00022989"/>
    </source>
</evidence>